<name>A0ACC0X740_9ROSI</name>
<comment type="caution">
    <text evidence="1">The sequence shown here is derived from an EMBL/GenBank/DDBJ whole genome shotgun (WGS) entry which is preliminary data.</text>
</comment>
<organism evidence="1 2">
    <name type="scientific">Pistacia integerrima</name>
    <dbReference type="NCBI Taxonomy" id="434235"/>
    <lineage>
        <taxon>Eukaryota</taxon>
        <taxon>Viridiplantae</taxon>
        <taxon>Streptophyta</taxon>
        <taxon>Embryophyta</taxon>
        <taxon>Tracheophyta</taxon>
        <taxon>Spermatophyta</taxon>
        <taxon>Magnoliopsida</taxon>
        <taxon>eudicotyledons</taxon>
        <taxon>Gunneridae</taxon>
        <taxon>Pentapetalae</taxon>
        <taxon>rosids</taxon>
        <taxon>malvids</taxon>
        <taxon>Sapindales</taxon>
        <taxon>Anacardiaceae</taxon>
        <taxon>Pistacia</taxon>
    </lineage>
</organism>
<protein>
    <submittedName>
        <fullName evidence="1">Uncharacterized protein</fullName>
    </submittedName>
</protein>
<keyword evidence="2" id="KW-1185">Reference proteome</keyword>
<evidence type="ECO:0000313" key="1">
    <source>
        <dbReference type="EMBL" id="KAJ0011476.1"/>
    </source>
</evidence>
<dbReference type="EMBL" id="CM047749">
    <property type="protein sequence ID" value="KAJ0011476.1"/>
    <property type="molecule type" value="Genomic_DNA"/>
</dbReference>
<sequence>MLDRFGGILKVQDLNAILRHFGEQNRWQDLSQLFYWMQLHGKTSVSSYSSYIKFLGKSLKPLKALEIYNNITDESTKTNVFICNNRSQLSGQKWKAR</sequence>
<reference evidence="2" key="1">
    <citation type="journal article" date="2023" name="G3 (Bethesda)">
        <title>Genome assembly and association tests identify interacting loci associated with vigor, precocity, and sex in interspecific pistachio rootstocks.</title>
        <authorList>
            <person name="Palmer W."/>
            <person name="Jacygrad E."/>
            <person name="Sagayaradj S."/>
            <person name="Cavanaugh K."/>
            <person name="Han R."/>
            <person name="Bertier L."/>
            <person name="Beede B."/>
            <person name="Kafkas S."/>
            <person name="Golino D."/>
            <person name="Preece J."/>
            <person name="Michelmore R."/>
        </authorList>
    </citation>
    <scope>NUCLEOTIDE SEQUENCE [LARGE SCALE GENOMIC DNA]</scope>
</reference>
<accession>A0ACC0X740</accession>
<gene>
    <name evidence="1" type="ORF">Pint_33505</name>
</gene>
<dbReference type="Proteomes" id="UP001163603">
    <property type="component" value="Chromosome 14"/>
</dbReference>
<evidence type="ECO:0000313" key="2">
    <source>
        <dbReference type="Proteomes" id="UP001163603"/>
    </source>
</evidence>
<proteinExistence type="predicted"/>